<dbReference type="AlphaFoldDB" id="A0A9J6GQV9"/>
<dbReference type="Gene3D" id="3.30.40.10">
    <property type="entry name" value="Zinc/RING finger domain, C3HC4 (zinc finger)"/>
    <property type="match status" value="1"/>
</dbReference>
<dbReference type="PROSITE" id="PS50208">
    <property type="entry name" value="CASPASE_P20"/>
    <property type="match status" value="1"/>
</dbReference>
<feature type="domain" description="Caspase family p20" evidence="8">
    <location>
        <begin position="178"/>
        <end position="303"/>
    </location>
</feature>
<dbReference type="OrthoDB" id="6044770at2759"/>
<feature type="region of interest" description="Disordered" evidence="6">
    <location>
        <begin position="312"/>
        <end position="334"/>
    </location>
</feature>
<feature type="domain" description="Caspase family p10" evidence="7">
    <location>
        <begin position="332"/>
        <end position="420"/>
    </location>
</feature>
<dbReference type="Proteomes" id="UP000821853">
    <property type="component" value="Unassembled WGS sequence"/>
</dbReference>
<dbReference type="GO" id="GO:0006508">
    <property type="term" value="P:proteolysis"/>
    <property type="evidence" value="ECO:0007669"/>
    <property type="project" value="UniProtKB-KW"/>
</dbReference>
<comment type="similarity">
    <text evidence="1 5">Belongs to the peptidase C14A family.</text>
</comment>
<evidence type="ECO:0000313" key="9">
    <source>
        <dbReference type="EMBL" id="KAH9377845.1"/>
    </source>
</evidence>
<evidence type="ECO:0000259" key="7">
    <source>
        <dbReference type="PROSITE" id="PS50207"/>
    </source>
</evidence>
<dbReference type="InterPro" id="IPR013083">
    <property type="entry name" value="Znf_RING/FYVE/PHD"/>
</dbReference>
<dbReference type="InterPro" id="IPR029030">
    <property type="entry name" value="Caspase-like_dom_sf"/>
</dbReference>
<accession>A0A9J6GQV9</accession>
<reference evidence="9 10" key="1">
    <citation type="journal article" date="2020" name="Cell">
        <title>Large-Scale Comparative Analyses of Tick Genomes Elucidate Their Genetic Diversity and Vector Capacities.</title>
        <authorList>
            <consortium name="Tick Genome and Microbiome Consortium (TIGMIC)"/>
            <person name="Jia N."/>
            <person name="Wang J."/>
            <person name="Shi W."/>
            <person name="Du L."/>
            <person name="Sun Y."/>
            <person name="Zhan W."/>
            <person name="Jiang J.F."/>
            <person name="Wang Q."/>
            <person name="Zhang B."/>
            <person name="Ji P."/>
            <person name="Bell-Sakyi L."/>
            <person name="Cui X.M."/>
            <person name="Yuan T.T."/>
            <person name="Jiang B.G."/>
            <person name="Yang W.F."/>
            <person name="Lam T.T."/>
            <person name="Chang Q.C."/>
            <person name="Ding S.J."/>
            <person name="Wang X.J."/>
            <person name="Zhu J.G."/>
            <person name="Ruan X.D."/>
            <person name="Zhao L."/>
            <person name="Wei J.T."/>
            <person name="Ye R.Z."/>
            <person name="Que T.C."/>
            <person name="Du C.H."/>
            <person name="Zhou Y.H."/>
            <person name="Cheng J.X."/>
            <person name="Dai P.F."/>
            <person name="Guo W.B."/>
            <person name="Han X.H."/>
            <person name="Huang E.J."/>
            <person name="Li L.F."/>
            <person name="Wei W."/>
            <person name="Gao Y.C."/>
            <person name="Liu J.Z."/>
            <person name="Shao H.Z."/>
            <person name="Wang X."/>
            <person name="Wang C.C."/>
            <person name="Yang T.C."/>
            <person name="Huo Q.B."/>
            <person name="Li W."/>
            <person name="Chen H.Y."/>
            <person name="Chen S.E."/>
            <person name="Zhou L.G."/>
            <person name="Ni X.B."/>
            <person name="Tian J.H."/>
            <person name="Sheng Y."/>
            <person name="Liu T."/>
            <person name="Pan Y.S."/>
            <person name="Xia L.Y."/>
            <person name="Li J."/>
            <person name="Zhao F."/>
            <person name="Cao W.C."/>
        </authorList>
    </citation>
    <scope>NUCLEOTIDE SEQUENCE [LARGE SCALE GENOMIC DNA]</scope>
    <source>
        <strain evidence="9">HaeL-2018</strain>
    </source>
</reference>
<dbReference type="PROSITE" id="PS01122">
    <property type="entry name" value="CASPASE_CYS"/>
    <property type="match status" value="1"/>
</dbReference>
<keyword evidence="2" id="KW-0645">Protease</keyword>
<proteinExistence type="inferred from homology"/>
<dbReference type="InterPro" id="IPR015917">
    <property type="entry name" value="Pept_C14A"/>
</dbReference>
<dbReference type="GO" id="GO:0004197">
    <property type="term" value="F:cysteine-type endopeptidase activity"/>
    <property type="evidence" value="ECO:0007669"/>
    <property type="project" value="InterPro"/>
</dbReference>
<dbReference type="InterPro" id="IPR033139">
    <property type="entry name" value="Caspase_cys_AS"/>
</dbReference>
<evidence type="ECO:0000256" key="4">
    <source>
        <dbReference type="ARBA" id="ARBA00022801"/>
    </source>
</evidence>
<evidence type="ECO:0000256" key="1">
    <source>
        <dbReference type="ARBA" id="ARBA00010134"/>
    </source>
</evidence>
<dbReference type="Gene3D" id="3.40.50.1460">
    <property type="match status" value="1"/>
</dbReference>
<feature type="compositionally biased region" description="Basic and acidic residues" evidence="6">
    <location>
        <begin position="312"/>
        <end position="327"/>
    </location>
</feature>
<evidence type="ECO:0000256" key="2">
    <source>
        <dbReference type="ARBA" id="ARBA00022670"/>
    </source>
</evidence>
<dbReference type="GO" id="GO:0006915">
    <property type="term" value="P:apoptotic process"/>
    <property type="evidence" value="ECO:0007669"/>
    <property type="project" value="UniProtKB-KW"/>
</dbReference>
<dbReference type="PRINTS" id="PR00376">
    <property type="entry name" value="IL1BCENZYME"/>
</dbReference>
<dbReference type="Pfam" id="PF13920">
    <property type="entry name" value="zf-C3HC4_3"/>
    <property type="match status" value="1"/>
</dbReference>
<dbReference type="CDD" id="cd00032">
    <property type="entry name" value="CASc"/>
    <property type="match status" value="1"/>
</dbReference>
<sequence length="425" mass="47711">MTFIFRLRKNFCSYDPTGVNDRLRLPCFLARSGADIRRRNKQGTTPLELASSLKQPALELLGFFHVERRNADIEKCKVCLEANANTSFKPCGHCLYCDDCGIRMKCCLNCGQFIAERVLTGPNSTFNLRTRRLKLVNKGLAMVMPQVRGPSGCSFKLQVVPAEELKTGPKIYSMTRNPRGRCIILNNVHFDSHSESREGSELDVDRMHALFTQFHFEVTIGSNLSAMDIKDLLKGVSKEESQKDADCLVVILMSHGKEGTIYGSDGEEVHLEPDVYGLFNNCNCRALQGKPKLFFIQACRGDQWDNGIDEVRETSDTSHGADEDSRMTSRRPSKRMPGVSDMYIAYATIPGYVALKNKQIGSWFLSAVSEVFTEHACTTSLDGLMERVHEKVMSYDAHDGSKQTPSVSKHGWRMGLFFNPGIYVQ</sequence>
<evidence type="ECO:0000256" key="3">
    <source>
        <dbReference type="ARBA" id="ARBA00022703"/>
    </source>
</evidence>
<evidence type="ECO:0000259" key="8">
    <source>
        <dbReference type="PROSITE" id="PS50208"/>
    </source>
</evidence>
<evidence type="ECO:0000256" key="6">
    <source>
        <dbReference type="SAM" id="MobiDB-lite"/>
    </source>
</evidence>
<dbReference type="InterPro" id="IPR011600">
    <property type="entry name" value="Pept_C14_caspase"/>
</dbReference>
<keyword evidence="10" id="KW-1185">Reference proteome</keyword>
<dbReference type="EMBL" id="JABSTR010000008">
    <property type="protein sequence ID" value="KAH9377845.1"/>
    <property type="molecule type" value="Genomic_DNA"/>
</dbReference>
<dbReference type="InterPro" id="IPR002398">
    <property type="entry name" value="Pept_C14"/>
</dbReference>
<dbReference type="OMA" id="ALMENAH"/>
<dbReference type="InterPro" id="IPR002138">
    <property type="entry name" value="Pept_C14_p10"/>
</dbReference>
<keyword evidence="3" id="KW-0053">Apoptosis</keyword>
<dbReference type="PROSITE" id="PS50207">
    <property type="entry name" value="CASPASE_P10"/>
    <property type="match status" value="1"/>
</dbReference>
<dbReference type="VEuPathDB" id="VectorBase:HLOH_046630"/>
<dbReference type="InterPro" id="IPR001309">
    <property type="entry name" value="Pept_C14_p20"/>
</dbReference>
<name>A0A9J6GQV9_HAELO</name>
<evidence type="ECO:0000256" key="5">
    <source>
        <dbReference type="RuleBase" id="RU003971"/>
    </source>
</evidence>
<dbReference type="PANTHER" id="PTHR47901">
    <property type="entry name" value="CASPASE RECRUITMENT DOMAIN-CONTAINING PROTEIN 18"/>
    <property type="match status" value="1"/>
</dbReference>
<dbReference type="Pfam" id="PF00656">
    <property type="entry name" value="Peptidase_C14"/>
    <property type="match status" value="1"/>
</dbReference>
<keyword evidence="4" id="KW-0378">Hydrolase</keyword>
<gene>
    <name evidence="9" type="ORF">HPB48_016637</name>
</gene>
<evidence type="ECO:0000313" key="10">
    <source>
        <dbReference type="Proteomes" id="UP000821853"/>
    </source>
</evidence>
<comment type="caution">
    <text evidence="9">The sequence shown here is derived from an EMBL/GenBank/DDBJ whole genome shotgun (WGS) entry which is preliminary data.</text>
</comment>
<dbReference type="PANTHER" id="PTHR47901:SF8">
    <property type="entry name" value="CASPASE-3"/>
    <property type="match status" value="1"/>
</dbReference>
<protein>
    <recommendedName>
        <fullName evidence="11">Caspase</fullName>
    </recommendedName>
</protein>
<dbReference type="SMART" id="SM00115">
    <property type="entry name" value="CASc"/>
    <property type="match status" value="1"/>
</dbReference>
<organism evidence="9 10">
    <name type="scientific">Haemaphysalis longicornis</name>
    <name type="common">Bush tick</name>
    <dbReference type="NCBI Taxonomy" id="44386"/>
    <lineage>
        <taxon>Eukaryota</taxon>
        <taxon>Metazoa</taxon>
        <taxon>Ecdysozoa</taxon>
        <taxon>Arthropoda</taxon>
        <taxon>Chelicerata</taxon>
        <taxon>Arachnida</taxon>
        <taxon>Acari</taxon>
        <taxon>Parasitiformes</taxon>
        <taxon>Ixodida</taxon>
        <taxon>Ixodoidea</taxon>
        <taxon>Ixodidae</taxon>
        <taxon>Haemaphysalinae</taxon>
        <taxon>Haemaphysalis</taxon>
    </lineage>
</organism>
<evidence type="ECO:0008006" key="11">
    <source>
        <dbReference type="Google" id="ProtNLM"/>
    </source>
</evidence>
<dbReference type="SUPFAM" id="SSF52129">
    <property type="entry name" value="Caspase-like"/>
    <property type="match status" value="1"/>
</dbReference>